<evidence type="ECO:0008006" key="3">
    <source>
        <dbReference type="Google" id="ProtNLM"/>
    </source>
</evidence>
<protein>
    <recommendedName>
        <fullName evidence="3">Plasmid replication protein RepL domain-containing protein</fullName>
    </recommendedName>
</protein>
<dbReference type="AlphaFoldDB" id="A0A4R3VIE6"/>
<organism evidence="1 2">
    <name type="scientific">Samsonia erythrinae</name>
    <dbReference type="NCBI Taxonomy" id="160434"/>
    <lineage>
        <taxon>Bacteria</taxon>
        <taxon>Pseudomonadati</taxon>
        <taxon>Pseudomonadota</taxon>
        <taxon>Gammaproteobacteria</taxon>
        <taxon>Enterobacterales</taxon>
        <taxon>Pectobacteriaceae</taxon>
        <taxon>Samsonia</taxon>
    </lineage>
</organism>
<reference evidence="1 2" key="1">
    <citation type="submission" date="2019-03" db="EMBL/GenBank/DDBJ databases">
        <title>Genomic Encyclopedia of Type Strains, Phase IV (KMG-IV): sequencing the most valuable type-strain genomes for metagenomic binning, comparative biology and taxonomic classification.</title>
        <authorList>
            <person name="Goeker M."/>
        </authorList>
    </citation>
    <scope>NUCLEOTIDE SEQUENCE [LARGE SCALE GENOMIC DNA]</scope>
    <source>
        <strain evidence="1 2">DSM 16730</strain>
    </source>
</reference>
<gene>
    <name evidence="1" type="ORF">EDC54_1119</name>
</gene>
<evidence type="ECO:0000313" key="2">
    <source>
        <dbReference type="Proteomes" id="UP000295433"/>
    </source>
</evidence>
<evidence type="ECO:0000313" key="1">
    <source>
        <dbReference type="EMBL" id="TCV04141.1"/>
    </source>
</evidence>
<accession>A0A4R3VIE6</accession>
<keyword evidence="2" id="KW-1185">Reference proteome</keyword>
<dbReference type="Proteomes" id="UP000295433">
    <property type="component" value="Unassembled WGS sequence"/>
</dbReference>
<proteinExistence type="predicted"/>
<name>A0A4R3VIE6_9GAMM</name>
<sequence>MMNEMDVDLDLGLNPFCFETELKIETRKKNLTVSRGTELIERKDTSKSYFANIVHTQEVDKEEFIKLYTSQIKAYFDLTKTAYKVFFIFLRIYQDAIGKDHFYLSCKKAMSLAEKIDHFVLSESIFYRGIKELIEKKIIAKTNEKNWYFINPAIVFNGDRARFVSEIIKKKEAMEEQPESVVSNNGGNSKIKYKNRSIEAVMQEVNNQEDIDLLIARLQVKKSQVSIMNKNMSGCAATEEATLLPPEEPLDWDNIQGEDLFTKMMFNKAINNMYDKSHISEQENA</sequence>
<dbReference type="EMBL" id="SMBY01000011">
    <property type="protein sequence ID" value="TCV04141.1"/>
    <property type="molecule type" value="Genomic_DNA"/>
</dbReference>
<comment type="caution">
    <text evidence="1">The sequence shown here is derived from an EMBL/GenBank/DDBJ whole genome shotgun (WGS) entry which is preliminary data.</text>
</comment>